<dbReference type="InterPro" id="IPR037401">
    <property type="entry name" value="SnoaL-like"/>
</dbReference>
<dbReference type="KEGG" id="rbu:PG1C_11570"/>
<dbReference type="AlphaFoldDB" id="A0A0C5J1A0"/>
<comment type="similarity">
    <text evidence="1">Belongs to the bacterial ring-hydroxylating dioxygenase beta subunit family.</text>
</comment>
<evidence type="ECO:0000313" key="4">
    <source>
        <dbReference type="EMBL" id="AJP48892.1"/>
    </source>
</evidence>
<dbReference type="NCBIfam" id="NF041685">
    <property type="entry name" value="ant_diox_AndAd"/>
    <property type="match status" value="1"/>
</dbReference>
<organism evidence="4 5">
    <name type="scientific">Rugosibacter aromaticivorans</name>
    <dbReference type="NCBI Taxonomy" id="1565605"/>
    <lineage>
        <taxon>Bacteria</taxon>
        <taxon>Pseudomonadati</taxon>
        <taxon>Pseudomonadota</taxon>
        <taxon>Betaproteobacteria</taxon>
        <taxon>Nitrosomonadales</taxon>
        <taxon>Sterolibacteriaceae</taxon>
        <taxon>Rugosibacter</taxon>
    </lineage>
</organism>
<evidence type="ECO:0000313" key="5">
    <source>
        <dbReference type="Proteomes" id="UP000061603"/>
    </source>
</evidence>
<dbReference type="RefSeq" id="WP_202634952.1">
    <property type="nucleotide sequence ID" value="NZ_CP010554.1"/>
</dbReference>
<sequence length="160" mass="18465">MISLDQMLLWFELYSLQERYISVLDNDQLEAWPDLFTADGHYEIVPKENADADLPMGLIYCNSQGMMRDRIISTREANLYEPQTYRHMVSGLVITPIDPTTARMHASYAVIRTNLEGDSIIYQAGRYEDQAVNTPDGWRYRSKRAIYDTLRVPTLLAIPV</sequence>
<dbReference type="CDD" id="cd00667">
    <property type="entry name" value="ring_hydroxylating_dioxygenases_beta"/>
    <property type="match status" value="1"/>
</dbReference>
<dbReference type="HOGENOM" id="CLU_137193_0_0_4"/>
<feature type="domain" description="SnoaL-like" evidence="3">
    <location>
        <begin position="15"/>
        <end position="142"/>
    </location>
</feature>
<keyword evidence="5" id="KW-1185">Reference proteome</keyword>
<dbReference type="SUPFAM" id="SSF54427">
    <property type="entry name" value="NTF2-like"/>
    <property type="match status" value="1"/>
</dbReference>
<dbReference type="InterPro" id="IPR017640">
    <property type="entry name" value="Anthranilate_1-2-diOase_ssu"/>
</dbReference>
<reference evidence="4 5" key="1">
    <citation type="journal article" date="2015" name="Genome Announc.">
        <title>Complete Genome Sequence of a Novel Bacterium within the Family Rhodocyclaceae That Degrades Polycyclic Aromatic Hydrocarbons.</title>
        <authorList>
            <person name="Singleton D.R."/>
            <person name="Dickey A.N."/>
            <person name="Scholl E.H."/>
            <person name="Wright F.A."/>
            <person name="Aitken M.D."/>
        </authorList>
    </citation>
    <scope>NUCLEOTIDE SEQUENCE [LARGE SCALE GENOMIC DNA]</scope>
    <source>
        <strain evidence="5">PG1-Ca6</strain>
    </source>
</reference>
<evidence type="ECO:0000256" key="1">
    <source>
        <dbReference type="ARBA" id="ARBA00009570"/>
    </source>
</evidence>
<dbReference type="Gene3D" id="3.10.450.50">
    <property type="match status" value="1"/>
</dbReference>
<keyword evidence="2" id="KW-0560">Oxidoreductase</keyword>
<dbReference type="Pfam" id="PF13577">
    <property type="entry name" value="SnoaL_4"/>
    <property type="match status" value="1"/>
</dbReference>
<gene>
    <name evidence="4" type="ORF">PG1C_11570</name>
</gene>
<keyword evidence="4" id="KW-0223">Dioxygenase</keyword>
<dbReference type="GO" id="GO:0051213">
    <property type="term" value="F:dioxygenase activity"/>
    <property type="evidence" value="ECO:0007669"/>
    <property type="project" value="UniProtKB-KW"/>
</dbReference>
<evidence type="ECO:0000259" key="3">
    <source>
        <dbReference type="Pfam" id="PF13577"/>
    </source>
</evidence>
<evidence type="ECO:0000256" key="2">
    <source>
        <dbReference type="ARBA" id="ARBA00023002"/>
    </source>
</evidence>
<dbReference type="EMBL" id="CP010554">
    <property type="protein sequence ID" value="AJP48892.1"/>
    <property type="molecule type" value="Genomic_DNA"/>
</dbReference>
<dbReference type="InterPro" id="IPR032710">
    <property type="entry name" value="NTF2-like_dom_sf"/>
</dbReference>
<dbReference type="STRING" id="1565605.PG1C_11570"/>
<name>A0A0C5J1A0_9PROT</name>
<proteinExistence type="inferred from homology"/>
<dbReference type="Proteomes" id="UP000061603">
    <property type="component" value="Chromosome"/>
</dbReference>
<protein>
    <submittedName>
        <fullName evidence="4">Anthranilate 1,2-dioxygenase</fullName>
    </submittedName>
</protein>
<dbReference type="InterPro" id="IPR000391">
    <property type="entry name" value="Rng_hydr_dOase-bsu"/>
</dbReference>
<accession>A0A0C5J1A0</accession>